<dbReference type="RefSeq" id="XP_028866400.1">
    <property type="nucleotide sequence ID" value="XM_029010567.1"/>
</dbReference>
<dbReference type="GeneID" id="39873927"/>
<dbReference type="EMBL" id="BDSA01000002">
    <property type="protein sequence ID" value="GBE60157.1"/>
    <property type="molecule type" value="Genomic_DNA"/>
</dbReference>
<name>A0A2H6KAY7_9APIC</name>
<sequence>MVYTSLTEAPRNLKEGIDWLIALKGTSKFNMQVLGHAIYNFLVDKPVGTLLIPSLENVKRLSKEFLEQNELKDLPYVEDLLSKFQKSMHIKSSGAATPSGLAPKSDYENIVQAKGIKPEEIAKNVGTVVDACEKFLDDIKNPYLYKSSYSPEATWDASCAKNPETCAVILVGIAPMLYVGLHSLSDANSPALLGRRLPNSRNRLGVLLTAAGYKRPHCRAGMKVSDVREALQSVSSKMLVTLYDLAGFWAFY</sequence>
<dbReference type="OrthoDB" id="10254665at2759"/>
<evidence type="ECO:0000313" key="2">
    <source>
        <dbReference type="Proteomes" id="UP000236319"/>
    </source>
</evidence>
<gene>
    <name evidence="1" type="ORF">BOVATA_016500</name>
</gene>
<evidence type="ECO:0000313" key="1">
    <source>
        <dbReference type="EMBL" id="GBE60157.1"/>
    </source>
</evidence>
<dbReference type="Proteomes" id="UP000236319">
    <property type="component" value="Unassembled WGS sequence"/>
</dbReference>
<accession>A0A2H6KAY7</accession>
<dbReference type="AlphaFoldDB" id="A0A2H6KAY7"/>
<reference evidence="1 2" key="1">
    <citation type="journal article" date="2017" name="BMC Genomics">
        <title>Whole-genome assembly of Babesia ovata and comparative genomics between closely related pathogens.</title>
        <authorList>
            <person name="Yamagishi J."/>
            <person name="Asada M."/>
            <person name="Hakimi H."/>
            <person name="Tanaka T.Q."/>
            <person name="Sugimoto C."/>
            <person name="Kawazu S."/>
        </authorList>
    </citation>
    <scope>NUCLEOTIDE SEQUENCE [LARGE SCALE GENOMIC DNA]</scope>
    <source>
        <strain evidence="1 2">Miyake</strain>
    </source>
</reference>
<comment type="caution">
    <text evidence="1">The sequence shown here is derived from an EMBL/GenBank/DDBJ whole genome shotgun (WGS) entry which is preliminary data.</text>
</comment>
<protein>
    <submittedName>
        <fullName evidence="1">Uncharacterized protein</fullName>
    </submittedName>
</protein>
<organism evidence="1 2">
    <name type="scientific">Babesia ovata</name>
    <dbReference type="NCBI Taxonomy" id="189622"/>
    <lineage>
        <taxon>Eukaryota</taxon>
        <taxon>Sar</taxon>
        <taxon>Alveolata</taxon>
        <taxon>Apicomplexa</taxon>
        <taxon>Aconoidasida</taxon>
        <taxon>Piroplasmida</taxon>
        <taxon>Babesiidae</taxon>
        <taxon>Babesia</taxon>
    </lineage>
</organism>
<dbReference type="VEuPathDB" id="PiroplasmaDB:BOVATA_016500"/>
<proteinExistence type="predicted"/>
<keyword evidence="2" id="KW-1185">Reference proteome</keyword>